<evidence type="ECO:0000256" key="2">
    <source>
        <dbReference type="ARBA" id="ARBA00009634"/>
    </source>
</evidence>
<keyword evidence="9 14" id="KW-1133">Transmembrane helix</keyword>
<dbReference type="GO" id="GO:0002224">
    <property type="term" value="P:toll-like receptor signaling pathway"/>
    <property type="evidence" value="ECO:0007669"/>
    <property type="project" value="TreeGrafter"/>
</dbReference>
<comment type="subcellular location">
    <subcellularLocation>
        <location evidence="1">Membrane</location>
        <topology evidence="1">Single-pass type I membrane protein</topology>
    </subcellularLocation>
</comment>
<dbReference type="SMART" id="SM00255">
    <property type="entry name" value="TIR"/>
    <property type="match status" value="1"/>
</dbReference>
<keyword evidence="8" id="KW-0391">Immunity</keyword>
<evidence type="ECO:0000256" key="12">
    <source>
        <dbReference type="ARBA" id="ARBA00023180"/>
    </source>
</evidence>
<reference evidence="17" key="2">
    <citation type="submission" date="2025-09" db="UniProtKB">
        <authorList>
            <consortium name="Ensembl"/>
        </authorList>
    </citation>
    <scope>IDENTIFICATION</scope>
</reference>
<dbReference type="SMART" id="SM00364">
    <property type="entry name" value="LRR_BAC"/>
    <property type="match status" value="6"/>
</dbReference>
<dbReference type="Pfam" id="PF13855">
    <property type="entry name" value="LRR_8"/>
    <property type="match status" value="4"/>
</dbReference>
<evidence type="ECO:0000313" key="17">
    <source>
        <dbReference type="Ensembl" id="ENSNMLP00000018835.1"/>
    </source>
</evidence>
<dbReference type="SMART" id="SM00369">
    <property type="entry name" value="LRR_TYP"/>
    <property type="match status" value="15"/>
</dbReference>
<keyword evidence="4" id="KW-0433">Leucine-rich repeat</keyword>
<dbReference type="PANTHER" id="PTHR24365:SF522">
    <property type="entry name" value="LOW QUALITY PROTEIN: TOLL-LIKE RECEPTOR 13-RELATED"/>
    <property type="match status" value="1"/>
</dbReference>
<dbReference type="FunFam" id="3.40.50.10140:FF:000001">
    <property type="entry name" value="Toll-like receptor 2"/>
    <property type="match status" value="1"/>
</dbReference>
<dbReference type="SUPFAM" id="SSF52058">
    <property type="entry name" value="L domain-like"/>
    <property type="match status" value="2"/>
</dbReference>
<feature type="domain" description="TIR" evidence="16">
    <location>
        <begin position="694"/>
        <end position="835"/>
    </location>
</feature>
<dbReference type="InterPro" id="IPR001611">
    <property type="entry name" value="Leu-rich_rpt"/>
</dbReference>
<accession>A0A8C6TCR2</accession>
<evidence type="ECO:0000256" key="3">
    <source>
        <dbReference type="ARBA" id="ARBA00022588"/>
    </source>
</evidence>
<dbReference type="Ensembl" id="ENSNMLT00000021178.1">
    <property type="protein sequence ID" value="ENSNMLP00000018835.1"/>
    <property type="gene ID" value="ENSNMLG00000012380.1"/>
</dbReference>
<evidence type="ECO:0000313" key="18">
    <source>
        <dbReference type="Proteomes" id="UP000694523"/>
    </source>
</evidence>
<evidence type="ECO:0000256" key="15">
    <source>
        <dbReference type="SAM" id="SignalP"/>
    </source>
</evidence>
<dbReference type="FunFam" id="3.80.10.10:FF:001164">
    <property type="entry name" value="GH01279p"/>
    <property type="match status" value="2"/>
</dbReference>
<evidence type="ECO:0000256" key="9">
    <source>
        <dbReference type="ARBA" id="ARBA00022989"/>
    </source>
</evidence>
<dbReference type="Pfam" id="PF01582">
    <property type="entry name" value="TIR"/>
    <property type="match status" value="1"/>
</dbReference>
<keyword evidence="11" id="KW-0675">Receptor</keyword>
<dbReference type="InterPro" id="IPR000157">
    <property type="entry name" value="TIR_dom"/>
</dbReference>
<keyword evidence="10 14" id="KW-0472">Membrane</keyword>
<keyword evidence="5 14" id="KW-0812">Transmembrane</keyword>
<comment type="similarity">
    <text evidence="2">Belongs to the Toll-like receptor family.</text>
</comment>
<feature type="transmembrane region" description="Helical" evidence="14">
    <location>
        <begin position="644"/>
        <end position="665"/>
    </location>
</feature>
<dbReference type="InterPro" id="IPR035897">
    <property type="entry name" value="Toll_tir_struct_dom_sf"/>
</dbReference>
<dbReference type="SUPFAM" id="SSF52200">
    <property type="entry name" value="Toll/Interleukin receptor TIR domain"/>
    <property type="match status" value="1"/>
</dbReference>
<feature type="chain" id="PRO_5034139804" description="TIR domain-containing protein" evidence="15">
    <location>
        <begin position="20"/>
        <end position="941"/>
    </location>
</feature>
<evidence type="ECO:0000256" key="4">
    <source>
        <dbReference type="ARBA" id="ARBA00022614"/>
    </source>
</evidence>
<evidence type="ECO:0000256" key="7">
    <source>
        <dbReference type="ARBA" id="ARBA00022737"/>
    </source>
</evidence>
<evidence type="ECO:0000256" key="13">
    <source>
        <dbReference type="ARBA" id="ARBA00023198"/>
    </source>
</evidence>
<keyword evidence="3" id="KW-0399">Innate immunity</keyword>
<evidence type="ECO:0000256" key="10">
    <source>
        <dbReference type="ARBA" id="ARBA00023136"/>
    </source>
</evidence>
<keyword evidence="7" id="KW-0677">Repeat</keyword>
<dbReference type="PANTHER" id="PTHR24365">
    <property type="entry name" value="TOLL-LIKE RECEPTOR"/>
    <property type="match status" value="1"/>
</dbReference>
<dbReference type="InterPro" id="IPR000483">
    <property type="entry name" value="Cys-rich_flank_reg_C"/>
</dbReference>
<keyword evidence="6 15" id="KW-0732">Signal</keyword>
<evidence type="ECO:0000256" key="6">
    <source>
        <dbReference type="ARBA" id="ARBA00022729"/>
    </source>
</evidence>
<dbReference type="Proteomes" id="UP000694523">
    <property type="component" value="Unplaced"/>
</dbReference>
<evidence type="ECO:0000256" key="1">
    <source>
        <dbReference type="ARBA" id="ARBA00004479"/>
    </source>
</evidence>
<name>A0A8C6TCR2_9GOBI</name>
<dbReference type="AlphaFoldDB" id="A0A8C6TCR2"/>
<organism evidence="17 18">
    <name type="scientific">Neogobius melanostomus</name>
    <name type="common">round goby</name>
    <dbReference type="NCBI Taxonomy" id="47308"/>
    <lineage>
        <taxon>Eukaryota</taxon>
        <taxon>Metazoa</taxon>
        <taxon>Chordata</taxon>
        <taxon>Craniata</taxon>
        <taxon>Vertebrata</taxon>
        <taxon>Euteleostomi</taxon>
        <taxon>Actinopterygii</taxon>
        <taxon>Neopterygii</taxon>
        <taxon>Teleostei</taxon>
        <taxon>Neoteleostei</taxon>
        <taxon>Acanthomorphata</taxon>
        <taxon>Gobiaria</taxon>
        <taxon>Gobiiformes</taxon>
        <taxon>Gobioidei</taxon>
        <taxon>Gobiidae</taxon>
        <taxon>Benthophilinae</taxon>
        <taxon>Neogobiini</taxon>
        <taxon>Neogobius</taxon>
    </lineage>
</organism>
<reference evidence="17" key="1">
    <citation type="submission" date="2025-08" db="UniProtKB">
        <authorList>
            <consortium name="Ensembl"/>
        </authorList>
    </citation>
    <scope>IDENTIFICATION</scope>
</reference>
<dbReference type="SMART" id="SM00082">
    <property type="entry name" value="LRRCT"/>
    <property type="match status" value="1"/>
</dbReference>
<keyword evidence="12" id="KW-0325">Glycoprotein</keyword>
<evidence type="ECO:0000259" key="16">
    <source>
        <dbReference type="PROSITE" id="PS50104"/>
    </source>
</evidence>
<dbReference type="GO" id="GO:0038023">
    <property type="term" value="F:signaling receptor activity"/>
    <property type="evidence" value="ECO:0007669"/>
    <property type="project" value="TreeGrafter"/>
</dbReference>
<evidence type="ECO:0000256" key="8">
    <source>
        <dbReference type="ARBA" id="ARBA00022859"/>
    </source>
</evidence>
<sequence>MEPLFSLLFLLLLPRSSWLYSLHNCSIESIDPQIINCNGILMAMTLSSIPSDIPKSAVSLDISSNKIRSIQQNDFSGFTELLMLNLGENNISHIEDATFSHLLSLIELILSENSLTYLTDHMFTGLSNLTVLDLSENQITNISEFAFVPLTNLQVLRLQHNHLSSISDIVNIVSLCPLLKLVLSGNNLTSFESDKFPLNITDLYLKQTPLSRFSLHSDVLRTLLDLLENLHLRGVDRLDRGLLDWACGIENLQRLDLSFNYILVLYDSFLLPCSNLTKLDLSQNSLSKLGTSSLQMLTRLSRLNLGNNLLTKVPRTIRNMSSLTTLSLYDNKISNLRCLDFSGLHLLKVLDLSVNELRDLNSCVFQDLQNLQDLNIANNDFRHLDHSIGETLPKLMNLNAAFNYIEELPKGMPVFDGLMNLRSLTITVTDYPYPPSAGVAHQSSTSGRSQLQQVFTLPSLQRLKITQIDPGCVRWPHDILQGSDALEELSLWLSVCESPDSKMFRHMPHLTNLVIMGGKNWLPVPELFKPLTVLKTLDLYLNDFKSVDFLSEANLTQLQTLSLQSNDLSVINERVFEALPSLRYLNLWLNPFACDCSNADFIDWVIRNRQIYVDGAFHYKCTSPESHRGKLLLEFDYRWCWESVGLFCFLCSSALVLLTLFLTFLHHFLRFHLLYGFYLLRAFLYHRQQRGCAEIYDAFVSYNVHDEEWVYRELLPELEGRQGWKLCLHHRDFEPGKAIMENIVDAIYSSRKTLCVISHQYLLSEWCSREIQMASFRLLDEQKDVLILLFLEELSSNQLSPFFRMRKLMRSRTYLSWSGARGHRGLFWERVRHALQSGAQLPADDTPLHPLQTTHCPLTTDPLQTTHCPLTTDPLQTTHCPLTTDPLQTTHCPLTTDPLQTTHCPLTTDPLQTTHCPMTTDPLQTTHCPLQTTHCRRPTAH</sequence>
<keyword evidence="13" id="KW-0395">Inflammatory response</keyword>
<evidence type="ECO:0000256" key="11">
    <source>
        <dbReference type="ARBA" id="ARBA00023170"/>
    </source>
</evidence>
<keyword evidence="18" id="KW-1185">Reference proteome</keyword>
<dbReference type="Gene3D" id="3.40.50.10140">
    <property type="entry name" value="Toll/interleukin-1 receptor homology (TIR) domain"/>
    <property type="match status" value="1"/>
</dbReference>
<dbReference type="Gene3D" id="3.80.10.10">
    <property type="entry name" value="Ribonuclease Inhibitor"/>
    <property type="match status" value="4"/>
</dbReference>
<evidence type="ECO:0000256" key="5">
    <source>
        <dbReference type="ARBA" id="ARBA00022692"/>
    </source>
</evidence>
<dbReference type="PROSITE" id="PS51450">
    <property type="entry name" value="LRR"/>
    <property type="match status" value="6"/>
</dbReference>
<dbReference type="PROSITE" id="PS50104">
    <property type="entry name" value="TIR"/>
    <property type="match status" value="1"/>
</dbReference>
<feature type="signal peptide" evidence="15">
    <location>
        <begin position="1"/>
        <end position="19"/>
    </location>
</feature>
<dbReference type="InterPro" id="IPR003591">
    <property type="entry name" value="Leu-rich_rpt_typical-subtyp"/>
</dbReference>
<dbReference type="SMART" id="SM00365">
    <property type="entry name" value="LRR_SD22"/>
    <property type="match status" value="8"/>
</dbReference>
<dbReference type="GO" id="GO:0045087">
    <property type="term" value="P:innate immune response"/>
    <property type="evidence" value="ECO:0007669"/>
    <property type="project" value="UniProtKB-KW"/>
</dbReference>
<proteinExistence type="inferred from homology"/>
<protein>
    <recommendedName>
        <fullName evidence="16">TIR domain-containing protein</fullName>
    </recommendedName>
</protein>
<dbReference type="PRINTS" id="PR01537">
    <property type="entry name" value="INTRLKN1R1F"/>
</dbReference>
<evidence type="ECO:0000256" key="14">
    <source>
        <dbReference type="SAM" id="Phobius"/>
    </source>
</evidence>
<dbReference type="GO" id="GO:0005886">
    <property type="term" value="C:plasma membrane"/>
    <property type="evidence" value="ECO:0007669"/>
    <property type="project" value="TreeGrafter"/>
</dbReference>
<dbReference type="GO" id="GO:0006954">
    <property type="term" value="P:inflammatory response"/>
    <property type="evidence" value="ECO:0007669"/>
    <property type="project" value="UniProtKB-KW"/>
</dbReference>
<dbReference type="InterPro" id="IPR032675">
    <property type="entry name" value="LRR_dom_sf"/>
</dbReference>